<dbReference type="HOGENOM" id="CLU_871875_0_0_1"/>
<evidence type="ECO:0000256" key="1">
    <source>
        <dbReference type="SAM" id="MobiDB-lite"/>
    </source>
</evidence>
<name>A0A0C3RYN9_PHLG1</name>
<keyword evidence="2" id="KW-0472">Membrane</keyword>
<accession>A0A0C3RYN9</accession>
<keyword evidence="2" id="KW-0812">Transmembrane</keyword>
<evidence type="ECO:0000256" key="2">
    <source>
        <dbReference type="SAM" id="Phobius"/>
    </source>
</evidence>
<dbReference type="Proteomes" id="UP000053257">
    <property type="component" value="Unassembled WGS sequence"/>
</dbReference>
<sequence length="319" mass="35150">MGLTQSAVGRSRRRSQRNSELDDLFVEIGRSEDRPLEKDSEKGSSIWDFTDPRLPAVINWVLKKLLKTLCLISFGHPSLHPVYDICLAPRTVWQESTDRLYDRLNTIVVVAGLLLSATGAFVTTIPPLPNILNYTERGPYLCLFVSWGLSLGTLIVGSAIMFVVSKCEPSWFQRTHMNSRSRIVCTMWLIGFPFISMGASTAMAAIGLLVAAWTSRDLLVVKGAVWLLLFPVSCIPVWIWTQYKPGEEEDVSSPDHGVGCSQTPSTAVPGGAQATFSREDTAIPIVVPQIPEHPVINLYVRVQPVVVPSQSSQQNTVTA</sequence>
<dbReference type="EMBL" id="KN840500">
    <property type="protein sequence ID" value="KIP07286.1"/>
    <property type="molecule type" value="Genomic_DNA"/>
</dbReference>
<dbReference type="OrthoDB" id="2802144at2759"/>
<protein>
    <submittedName>
        <fullName evidence="3">Uncharacterized protein</fullName>
    </submittedName>
</protein>
<evidence type="ECO:0000313" key="4">
    <source>
        <dbReference type="Proteomes" id="UP000053257"/>
    </source>
</evidence>
<evidence type="ECO:0000313" key="3">
    <source>
        <dbReference type="EMBL" id="KIP07286.1"/>
    </source>
</evidence>
<keyword evidence="4" id="KW-1185">Reference proteome</keyword>
<keyword evidence="2" id="KW-1133">Transmembrane helix</keyword>
<organism evidence="3 4">
    <name type="scientific">Phlebiopsis gigantea (strain 11061_1 CR5-6)</name>
    <name type="common">White-rot fungus</name>
    <name type="synonym">Peniophora gigantea</name>
    <dbReference type="NCBI Taxonomy" id="745531"/>
    <lineage>
        <taxon>Eukaryota</taxon>
        <taxon>Fungi</taxon>
        <taxon>Dikarya</taxon>
        <taxon>Basidiomycota</taxon>
        <taxon>Agaricomycotina</taxon>
        <taxon>Agaricomycetes</taxon>
        <taxon>Polyporales</taxon>
        <taxon>Phanerochaetaceae</taxon>
        <taxon>Phlebiopsis</taxon>
    </lineage>
</organism>
<feature type="transmembrane region" description="Helical" evidence="2">
    <location>
        <begin position="138"/>
        <end position="164"/>
    </location>
</feature>
<feature type="region of interest" description="Disordered" evidence="1">
    <location>
        <begin position="250"/>
        <end position="272"/>
    </location>
</feature>
<reference evidence="3 4" key="1">
    <citation type="journal article" date="2014" name="PLoS Genet.">
        <title>Analysis of the Phlebiopsis gigantea genome, transcriptome and secretome provides insight into its pioneer colonization strategies of wood.</title>
        <authorList>
            <person name="Hori C."/>
            <person name="Ishida T."/>
            <person name="Igarashi K."/>
            <person name="Samejima M."/>
            <person name="Suzuki H."/>
            <person name="Master E."/>
            <person name="Ferreira P."/>
            <person name="Ruiz-Duenas F.J."/>
            <person name="Held B."/>
            <person name="Canessa P."/>
            <person name="Larrondo L.F."/>
            <person name="Schmoll M."/>
            <person name="Druzhinina I.S."/>
            <person name="Kubicek C.P."/>
            <person name="Gaskell J.A."/>
            <person name="Kersten P."/>
            <person name="St John F."/>
            <person name="Glasner J."/>
            <person name="Sabat G."/>
            <person name="Splinter BonDurant S."/>
            <person name="Syed K."/>
            <person name="Yadav J."/>
            <person name="Mgbeahuruike A.C."/>
            <person name="Kovalchuk A."/>
            <person name="Asiegbu F.O."/>
            <person name="Lackner G."/>
            <person name="Hoffmeister D."/>
            <person name="Rencoret J."/>
            <person name="Gutierrez A."/>
            <person name="Sun H."/>
            <person name="Lindquist E."/>
            <person name="Barry K."/>
            <person name="Riley R."/>
            <person name="Grigoriev I.V."/>
            <person name="Henrissat B."/>
            <person name="Kues U."/>
            <person name="Berka R.M."/>
            <person name="Martinez A.T."/>
            <person name="Covert S.F."/>
            <person name="Blanchette R.A."/>
            <person name="Cullen D."/>
        </authorList>
    </citation>
    <scope>NUCLEOTIDE SEQUENCE [LARGE SCALE GENOMIC DNA]</scope>
    <source>
        <strain evidence="3 4">11061_1 CR5-6</strain>
    </source>
</reference>
<gene>
    <name evidence="3" type="ORF">PHLGIDRAFT_425579</name>
</gene>
<feature type="transmembrane region" description="Helical" evidence="2">
    <location>
        <begin position="185"/>
        <end position="213"/>
    </location>
</feature>
<feature type="transmembrane region" description="Helical" evidence="2">
    <location>
        <begin position="219"/>
        <end position="240"/>
    </location>
</feature>
<proteinExistence type="predicted"/>
<feature type="transmembrane region" description="Helical" evidence="2">
    <location>
        <begin position="104"/>
        <end position="126"/>
    </location>
</feature>
<dbReference type="AlphaFoldDB" id="A0A0C3RYN9"/>